<evidence type="ECO:0000256" key="14">
    <source>
        <dbReference type="PIRSR" id="PIRSR600823-1"/>
    </source>
</evidence>
<dbReference type="InterPro" id="IPR010255">
    <property type="entry name" value="Haem_peroxidase_sf"/>
</dbReference>
<dbReference type="InterPro" id="IPR019794">
    <property type="entry name" value="Peroxidases_AS"/>
</dbReference>
<feature type="binding site" evidence="16">
    <location>
        <position position="70"/>
    </location>
    <ligand>
        <name>Ca(2+)</name>
        <dbReference type="ChEBI" id="CHEBI:29108"/>
        <label>1</label>
    </ligand>
</feature>
<evidence type="ECO:0000256" key="16">
    <source>
        <dbReference type="PIRSR" id="PIRSR600823-3"/>
    </source>
</evidence>
<feature type="disulfide bond" evidence="18">
    <location>
        <begin position="68"/>
        <end position="73"/>
    </location>
</feature>
<feature type="binding site" evidence="16">
    <location>
        <position position="67"/>
    </location>
    <ligand>
        <name>Ca(2+)</name>
        <dbReference type="ChEBI" id="CHEBI:29108"/>
        <label>1</label>
    </ligand>
</feature>
<dbReference type="EC" id="1.11.1.7" evidence="4 19"/>
<comment type="similarity">
    <text evidence="19">Belongs to the peroxidase family. Classical plant (class III) peroxidase subfamily.</text>
</comment>
<dbReference type="GO" id="GO:0140825">
    <property type="term" value="F:lactoperoxidase activity"/>
    <property type="evidence" value="ECO:0007669"/>
    <property type="project" value="UniProtKB-EC"/>
</dbReference>
<dbReference type="Pfam" id="PF00141">
    <property type="entry name" value="peroxidase"/>
    <property type="match status" value="1"/>
</dbReference>
<reference evidence="21" key="1">
    <citation type="journal article" date="2021" name="J. Hered.">
        <title>Genome Assembly of Salicaceae Populus deltoides (Eastern Cottonwood) I-69 Based on Nanopore Sequencing and Hi-C Technologies.</title>
        <authorList>
            <person name="Bai S."/>
            <person name="Wu H."/>
            <person name="Zhang J."/>
            <person name="Pan Z."/>
            <person name="Zhao W."/>
            <person name="Li Z."/>
            <person name="Tong C."/>
        </authorList>
    </citation>
    <scope>NUCLEOTIDE SEQUENCE</scope>
    <source>
        <tissue evidence="21">Leaf</tissue>
    </source>
</reference>
<evidence type="ECO:0000256" key="19">
    <source>
        <dbReference type="RuleBase" id="RU362060"/>
    </source>
</evidence>
<proteinExistence type="inferred from homology"/>
<dbReference type="InterPro" id="IPR019793">
    <property type="entry name" value="Peroxidases_heam-ligand_BS"/>
</dbReference>
<evidence type="ECO:0000256" key="1">
    <source>
        <dbReference type="ARBA" id="ARBA00000189"/>
    </source>
</evidence>
<dbReference type="PANTHER" id="PTHR31388:SF210">
    <property type="entry name" value="PEROXIDASE"/>
    <property type="match status" value="1"/>
</dbReference>
<dbReference type="PRINTS" id="PR00461">
    <property type="entry name" value="PLPEROXIDASE"/>
</dbReference>
<evidence type="ECO:0000256" key="10">
    <source>
        <dbReference type="ARBA" id="ARBA00023004"/>
    </source>
</evidence>
<keyword evidence="10 16" id="KW-0408">Iron</keyword>
<dbReference type="FunFam" id="1.10.520.10:FF:000001">
    <property type="entry name" value="Peroxidase"/>
    <property type="match status" value="1"/>
</dbReference>
<evidence type="ECO:0000256" key="5">
    <source>
        <dbReference type="ARBA" id="ARBA00022559"/>
    </source>
</evidence>
<dbReference type="FunFam" id="1.10.420.10:FF:000001">
    <property type="entry name" value="Peroxidase"/>
    <property type="match status" value="1"/>
</dbReference>
<organism evidence="21 22">
    <name type="scientific">Populus deltoides</name>
    <name type="common">Eastern poplar</name>
    <name type="synonym">Eastern cottonwood</name>
    <dbReference type="NCBI Taxonomy" id="3696"/>
    <lineage>
        <taxon>Eukaryota</taxon>
        <taxon>Viridiplantae</taxon>
        <taxon>Streptophyta</taxon>
        <taxon>Embryophyta</taxon>
        <taxon>Tracheophyta</taxon>
        <taxon>Spermatophyta</taxon>
        <taxon>Magnoliopsida</taxon>
        <taxon>eudicotyledons</taxon>
        <taxon>Gunneridae</taxon>
        <taxon>Pentapetalae</taxon>
        <taxon>rosids</taxon>
        <taxon>fabids</taxon>
        <taxon>Malpighiales</taxon>
        <taxon>Salicaceae</taxon>
        <taxon>Saliceae</taxon>
        <taxon>Populus</taxon>
    </lineage>
</organism>
<dbReference type="GO" id="GO:0020037">
    <property type="term" value="F:heme binding"/>
    <property type="evidence" value="ECO:0007669"/>
    <property type="project" value="UniProtKB-UniRule"/>
</dbReference>
<feature type="disulfide bond" evidence="18">
    <location>
        <begin position="35"/>
        <end position="115"/>
    </location>
</feature>
<dbReference type="PANTHER" id="PTHR31388">
    <property type="entry name" value="PEROXIDASE 72-RELATED"/>
    <property type="match status" value="1"/>
</dbReference>
<keyword evidence="19" id="KW-0964">Secreted</keyword>
<keyword evidence="22" id="KW-1185">Reference proteome</keyword>
<keyword evidence="6 19" id="KW-0349">Heme</keyword>
<comment type="cofactor">
    <cofactor evidence="16 19">
        <name>Ca(2+)</name>
        <dbReference type="ChEBI" id="CHEBI:29108"/>
    </cofactor>
    <text evidence="16 19">Binds 2 calcium ions per subunit.</text>
</comment>
<evidence type="ECO:0000313" key="22">
    <source>
        <dbReference type="Proteomes" id="UP000807159"/>
    </source>
</evidence>
<keyword evidence="12" id="KW-0325">Glycoprotein</keyword>
<evidence type="ECO:0000256" key="7">
    <source>
        <dbReference type="ARBA" id="ARBA00022723"/>
    </source>
</evidence>
<feature type="binding site" description="axial binding residue" evidence="16">
    <location>
        <position position="194"/>
    </location>
    <ligand>
        <name>heme b</name>
        <dbReference type="ChEBI" id="CHEBI:60344"/>
    </ligand>
    <ligandPart>
        <name>Fe</name>
        <dbReference type="ChEBI" id="CHEBI:18248"/>
    </ligandPart>
</feature>
<evidence type="ECO:0000256" key="3">
    <source>
        <dbReference type="ARBA" id="ARBA00006873"/>
    </source>
</evidence>
<dbReference type="GO" id="GO:0005576">
    <property type="term" value="C:extracellular region"/>
    <property type="evidence" value="ECO:0007669"/>
    <property type="project" value="UniProtKB-SubCell"/>
</dbReference>
<feature type="chain" id="PRO_5035967696" description="Peroxidase" evidence="19">
    <location>
        <begin position="23"/>
        <end position="343"/>
    </location>
</feature>
<feature type="binding site" evidence="16">
    <location>
        <position position="74"/>
    </location>
    <ligand>
        <name>Ca(2+)</name>
        <dbReference type="ChEBI" id="CHEBI:29108"/>
        <label>1</label>
    </ligand>
</feature>
<dbReference type="PROSITE" id="PS51257">
    <property type="entry name" value="PROKAR_LIPOPROTEIN"/>
    <property type="match status" value="1"/>
</dbReference>
<keyword evidence="9 19" id="KW-0560">Oxidoreductase</keyword>
<feature type="disulfide bond" evidence="18">
    <location>
        <begin position="201"/>
        <end position="233"/>
    </location>
</feature>
<dbReference type="CDD" id="cd00693">
    <property type="entry name" value="secretory_peroxidase"/>
    <property type="match status" value="1"/>
</dbReference>
<comment type="catalytic activity">
    <reaction evidence="1 19">
        <text>2 a phenolic donor + H2O2 = 2 a phenolic radical donor + 2 H2O</text>
        <dbReference type="Rhea" id="RHEA:56136"/>
        <dbReference type="ChEBI" id="CHEBI:15377"/>
        <dbReference type="ChEBI" id="CHEBI:16240"/>
        <dbReference type="ChEBI" id="CHEBI:139520"/>
        <dbReference type="ChEBI" id="CHEBI:139521"/>
        <dbReference type="EC" id="1.11.1.7"/>
    </reaction>
</comment>
<feature type="binding site" evidence="16">
    <location>
        <position position="254"/>
    </location>
    <ligand>
        <name>Ca(2+)</name>
        <dbReference type="ChEBI" id="CHEBI:29108"/>
        <label>2</label>
    </ligand>
</feature>
<feature type="binding site" evidence="16">
    <location>
        <position position="76"/>
    </location>
    <ligand>
        <name>Ca(2+)</name>
        <dbReference type="ChEBI" id="CHEBI:29108"/>
        <label>1</label>
    </ligand>
</feature>
<dbReference type="Gene3D" id="1.10.520.10">
    <property type="match status" value="1"/>
</dbReference>
<gene>
    <name evidence="21" type="ORF">H0E87_003555</name>
</gene>
<evidence type="ECO:0000256" key="12">
    <source>
        <dbReference type="ARBA" id="ARBA00023180"/>
    </source>
</evidence>
<keyword evidence="8 16" id="KW-0106">Calcium</keyword>
<comment type="caution">
    <text evidence="21">The sequence shown here is derived from an EMBL/GenBank/DDBJ whole genome shotgun (WGS) entry which is preliminary data.</text>
</comment>
<feature type="active site" description="Proton acceptor" evidence="14">
    <location>
        <position position="66"/>
    </location>
</feature>
<evidence type="ECO:0000256" key="15">
    <source>
        <dbReference type="PIRSR" id="PIRSR600823-2"/>
    </source>
</evidence>
<dbReference type="AlphaFoldDB" id="A0A8T3A034"/>
<dbReference type="SUPFAM" id="SSF48113">
    <property type="entry name" value="Heme-dependent peroxidases"/>
    <property type="match status" value="1"/>
</dbReference>
<evidence type="ECO:0000256" key="17">
    <source>
        <dbReference type="PIRSR" id="PIRSR600823-4"/>
    </source>
</evidence>
<evidence type="ECO:0000256" key="11">
    <source>
        <dbReference type="ARBA" id="ARBA00023157"/>
    </source>
</evidence>
<comment type="function">
    <text evidence="2">Removal of H(2)O(2), oxidation of toxic reductants, biosynthesis and degradation of lignin, suberization, auxin catabolism, response to environmental stresses such as wounding, pathogen attack and oxidative stress. These functions might be dependent on each isozyme/isoform in each plant tissue.</text>
</comment>
<keyword evidence="19" id="KW-0732">Signal</keyword>
<feature type="binding site" evidence="16">
    <location>
        <position position="246"/>
    </location>
    <ligand>
        <name>Ca(2+)</name>
        <dbReference type="ChEBI" id="CHEBI:29108"/>
        <label>2</label>
    </ligand>
</feature>
<evidence type="ECO:0000256" key="18">
    <source>
        <dbReference type="PIRSR" id="PIRSR600823-5"/>
    </source>
</evidence>
<keyword evidence="13 19" id="KW-0376">Hydrogen peroxide</keyword>
<evidence type="ECO:0000256" key="2">
    <source>
        <dbReference type="ARBA" id="ARBA00002322"/>
    </source>
</evidence>
<dbReference type="InterPro" id="IPR002016">
    <property type="entry name" value="Haem_peroxidase"/>
</dbReference>
<feature type="binding site" evidence="16">
    <location>
        <position position="249"/>
    </location>
    <ligand>
        <name>Ca(2+)</name>
        <dbReference type="ChEBI" id="CHEBI:29108"/>
        <label>2</label>
    </ligand>
</feature>
<evidence type="ECO:0000256" key="8">
    <source>
        <dbReference type="ARBA" id="ARBA00022837"/>
    </source>
</evidence>
<protein>
    <recommendedName>
        <fullName evidence="4 19">Peroxidase</fullName>
        <ecNumber evidence="4 19">1.11.1.7</ecNumber>
    </recommendedName>
</protein>
<dbReference type="Gene3D" id="1.10.420.10">
    <property type="entry name" value="Peroxidase, domain 2"/>
    <property type="match status" value="1"/>
</dbReference>
<dbReference type="PRINTS" id="PR00458">
    <property type="entry name" value="PEROXIDASE"/>
</dbReference>
<dbReference type="PROSITE" id="PS00435">
    <property type="entry name" value="PEROXIDASE_1"/>
    <property type="match status" value="1"/>
</dbReference>
<feature type="signal peptide" evidence="19">
    <location>
        <begin position="1"/>
        <end position="22"/>
    </location>
</feature>
<evidence type="ECO:0000313" key="21">
    <source>
        <dbReference type="EMBL" id="KAH8522940.1"/>
    </source>
</evidence>
<evidence type="ECO:0000256" key="6">
    <source>
        <dbReference type="ARBA" id="ARBA00022617"/>
    </source>
</evidence>
<feature type="disulfide bond" evidence="18">
    <location>
        <begin position="121"/>
        <end position="325"/>
    </location>
</feature>
<keyword evidence="5 19" id="KW-0575">Peroxidase</keyword>
<dbReference type="EMBL" id="JACEGQ020000001">
    <property type="protein sequence ID" value="KAH8522940.1"/>
    <property type="molecule type" value="Genomic_DNA"/>
</dbReference>
<keyword evidence="7 16" id="KW-0479">Metal-binding</keyword>
<keyword evidence="11 18" id="KW-1015">Disulfide bond</keyword>
<evidence type="ECO:0000259" key="20">
    <source>
        <dbReference type="PROSITE" id="PS50873"/>
    </source>
</evidence>
<feature type="binding site" evidence="16">
    <location>
        <position position="88"/>
    </location>
    <ligand>
        <name>Ca(2+)</name>
        <dbReference type="ChEBI" id="CHEBI:29108"/>
        <label>1</label>
    </ligand>
</feature>
<dbReference type="Proteomes" id="UP000807159">
    <property type="component" value="Chromosome 1"/>
</dbReference>
<feature type="binding site" evidence="15">
    <location>
        <position position="163"/>
    </location>
    <ligand>
        <name>substrate</name>
    </ligand>
</feature>
<evidence type="ECO:0000256" key="9">
    <source>
        <dbReference type="ARBA" id="ARBA00023002"/>
    </source>
</evidence>
<dbReference type="GO" id="GO:0046872">
    <property type="term" value="F:metal ion binding"/>
    <property type="evidence" value="ECO:0007669"/>
    <property type="project" value="UniProtKB-UniRule"/>
</dbReference>
<dbReference type="PROSITE" id="PS50873">
    <property type="entry name" value="PEROXIDASE_4"/>
    <property type="match status" value="1"/>
</dbReference>
<name>A0A8T3A034_POPDE</name>
<dbReference type="InterPro" id="IPR033905">
    <property type="entry name" value="Secretory_peroxidase"/>
</dbReference>
<dbReference type="GO" id="GO:0006979">
    <property type="term" value="P:response to oxidative stress"/>
    <property type="evidence" value="ECO:0007669"/>
    <property type="project" value="UniProtKB-UniRule"/>
</dbReference>
<dbReference type="GO" id="GO:0042744">
    <property type="term" value="P:hydrogen peroxide catabolic process"/>
    <property type="evidence" value="ECO:0007669"/>
    <property type="project" value="UniProtKB-KW"/>
</dbReference>
<sequence>MHISKAIVAAFFFVVLLGGTLACGQLTPTFYDQKCPNVSSIIRDVITETLVSDPRIGASLIRLHFHDCFVNGCDGSLLLDNTDTIVSEKEAGGNNNSARGFEVVDRMKALLESACPATVSCADILTIAAEESVVLAGGPNWTVPLGRRDSTTASRDAANAFLPAPFFTLDQLRESFTNVSLNNNTDLVALSGAHTFGRAKCSTFDFRLYDFNSTGAPDPSLDTTLLAALQELCPQGGNGSVITDLDVSTPDAFDSDYYSNLQCKRGLLQTDQELFSTPGADDVIALVNAFSANQTAFFESFVESMIRMGNLSPLTGTEGEIRLNCRVVNANLAGPDSMLVSSI</sequence>
<comment type="cofactor">
    <cofactor evidence="16 19">
        <name>heme b</name>
        <dbReference type="ChEBI" id="CHEBI:60344"/>
    </cofactor>
    <text evidence="16 19">Binds 1 heme b (iron(II)-protoporphyrin IX) group per subunit.</text>
</comment>
<accession>A0A8T3A034</accession>
<evidence type="ECO:0000256" key="13">
    <source>
        <dbReference type="ARBA" id="ARBA00023324"/>
    </source>
</evidence>
<evidence type="ECO:0000256" key="4">
    <source>
        <dbReference type="ARBA" id="ARBA00012313"/>
    </source>
</evidence>
<dbReference type="PROSITE" id="PS00436">
    <property type="entry name" value="PEROXIDASE_2"/>
    <property type="match status" value="1"/>
</dbReference>
<comment type="similarity">
    <text evidence="3">Belongs to the peroxidase family. Ascorbate peroxidase subfamily.</text>
</comment>
<feature type="domain" description="Plant heme peroxidase family profile" evidence="20">
    <location>
        <begin position="25"/>
        <end position="329"/>
    </location>
</feature>
<feature type="binding site" evidence="16">
    <location>
        <position position="195"/>
    </location>
    <ligand>
        <name>Ca(2+)</name>
        <dbReference type="ChEBI" id="CHEBI:29108"/>
        <label>2</label>
    </ligand>
</feature>
<comment type="subcellular location">
    <subcellularLocation>
        <location evidence="19">Secreted</location>
    </subcellularLocation>
</comment>
<dbReference type="InterPro" id="IPR000823">
    <property type="entry name" value="Peroxidase_pln"/>
</dbReference>
<feature type="binding site" evidence="16">
    <location>
        <position position="72"/>
    </location>
    <ligand>
        <name>Ca(2+)</name>
        <dbReference type="ChEBI" id="CHEBI:29108"/>
        <label>1</label>
    </ligand>
</feature>
<feature type="site" description="Transition state stabilizer" evidence="17">
    <location>
        <position position="62"/>
    </location>
</feature>